<evidence type="ECO:0000259" key="20">
    <source>
        <dbReference type="Pfam" id="PF22251"/>
    </source>
</evidence>
<evidence type="ECO:0000256" key="8">
    <source>
        <dbReference type="ARBA" id="ARBA00022723"/>
    </source>
</evidence>
<dbReference type="GeneID" id="64859943"/>
<protein>
    <recommendedName>
        <fullName evidence="15">Peptide hydrolase</fullName>
        <ecNumber evidence="15">3.4.-.-</ecNumber>
    </recommendedName>
</protein>
<feature type="transmembrane region" description="Helical" evidence="17">
    <location>
        <begin position="620"/>
        <end position="638"/>
    </location>
</feature>
<dbReference type="GO" id="GO:0005774">
    <property type="term" value="C:vacuolar membrane"/>
    <property type="evidence" value="ECO:0007669"/>
    <property type="project" value="UniProtKB-SubCell"/>
</dbReference>
<comment type="subcellular location">
    <subcellularLocation>
        <location evidence="3">Vacuole membrane</location>
        <topology evidence="3">Multi-pass membrane protein</topology>
    </subcellularLocation>
</comment>
<gene>
    <name evidence="21" type="ORF">KABA2_12S00506</name>
</gene>
<feature type="transmembrane region" description="Helical" evidence="17">
    <location>
        <begin position="464"/>
        <end position="486"/>
    </location>
</feature>
<keyword evidence="6 15" id="KW-0645">Protease</keyword>
<evidence type="ECO:0000256" key="2">
    <source>
        <dbReference type="ARBA" id="ARBA00003273"/>
    </source>
</evidence>
<keyword evidence="10 15" id="KW-0862">Zinc</keyword>
<evidence type="ECO:0000256" key="10">
    <source>
        <dbReference type="ARBA" id="ARBA00022833"/>
    </source>
</evidence>
<dbReference type="CDD" id="cd03875">
    <property type="entry name" value="M28_Fxna_like"/>
    <property type="match status" value="1"/>
</dbReference>
<comment type="cofactor">
    <cofactor evidence="1">
        <name>Zn(2+)</name>
        <dbReference type="ChEBI" id="CHEBI:29105"/>
    </cofactor>
</comment>
<dbReference type="GO" id="GO:0046872">
    <property type="term" value="F:metal ion binding"/>
    <property type="evidence" value="ECO:0007669"/>
    <property type="project" value="UniProtKB-KW"/>
</dbReference>
<feature type="transmembrane region" description="Helical" evidence="17">
    <location>
        <begin position="498"/>
        <end position="521"/>
    </location>
</feature>
<dbReference type="AlphaFoldDB" id="A0A8H2ZJS8"/>
<dbReference type="SUPFAM" id="SSF53187">
    <property type="entry name" value="Zn-dependent exopeptidases"/>
    <property type="match status" value="1"/>
</dbReference>
<keyword evidence="11 17" id="KW-1133">Transmembrane helix</keyword>
<evidence type="ECO:0000256" key="7">
    <source>
        <dbReference type="ARBA" id="ARBA00022692"/>
    </source>
</evidence>
<dbReference type="Pfam" id="PF22250">
    <property type="entry name" value="PFF1_C"/>
    <property type="match status" value="1"/>
</dbReference>
<evidence type="ECO:0000256" key="6">
    <source>
        <dbReference type="ARBA" id="ARBA00022670"/>
    </source>
</evidence>
<evidence type="ECO:0000256" key="13">
    <source>
        <dbReference type="ARBA" id="ARBA00023136"/>
    </source>
</evidence>
<keyword evidence="12 21" id="KW-0482">Metalloprotease</keyword>
<evidence type="ECO:0000259" key="19">
    <source>
        <dbReference type="Pfam" id="PF22250"/>
    </source>
</evidence>
<comment type="similarity">
    <text evidence="4 15">Belongs to the peptidase M28 family.</text>
</comment>
<evidence type="ECO:0000256" key="12">
    <source>
        <dbReference type="ARBA" id="ARBA00023049"/>
    </source>
</evidence>
<evidence type="ECO:0000256" key="14">
    <source>
        <dbReference type="ARBA" id="ARBA00023180"/>
    </source>
</evidence>
<feature type="transmembrane region" description="Helical" evidence="17">
    <location>
        <begin position="364"/>
        <end position="386"/>
    </location>
</feature>
<evidence type="ECO:0000256" key="5">
    <source>
        <dbReference type="ARBA" id="ARBA00022554"/>
    </source>
</evidence>
<dbReference type="InterPro" id="IPR053976">
    <property type="entry name" value="PFF1_TM"/>
</dbReference>
<evidence type="ECO:0000259" key="18">
    <source>
        <dbReference type="Pfam" id="PF04389"/>
    </source>
</evidence>
<feature type="transmembrane region" description="Helical" evidence="17">
    <location>
        <begin position="685"/>
        <end position="703"/>
    </location>
</feature>
<dbReference type="PANTHER" id="PTHR12147">
    <property type="entry name" value="METALLOPEPTIDASE M28 FAMILY MEMBER"/>
    <property type="match status" value="1"/>
</dbReference>
<dbReference type="EC" id="3.4.-.-" evidence="15"/>
<keyword evidence="8 15" id="KW-0479">Metal-binding</keyword>
<organism evidence="21 22">
    <name type="scientific">Maudiozyma barnettii</name>
    <dbReference type="NCBI Taxonomy" id="61262"/>
    <lineage>
        <taxon>Eukaryota</taxon>
        <taxon>Fungi</taxon>
        <taxon>Dikarya</taxon>
        <taxon>Ascomycota</taxon>
        <taxon>Saccharomycotina</taxon>
        <taxon>Saccharomycetes</taxon>
        <taxon>Saccharomycetales</taxon>
        <taxon>Saccharomycetaceae</taxon>
        <taxon>Maudiozyma</taxon>
    </lineage>
</organism>
<dbReference type="Gene3D" id="3.40.630.10">
    <property type="entry name" value="Zn peptidases"/>
    <property type="match status" value="1"/>
</dbReference>
<evidence type="ECO:0000256" key="9">
    <source>
        <dbReference type="ARBA" id="ARBA00022801"/>
    </source>
</evidence>
<evidence type="ECO:0000313" key="21">
    <source>
        <dbReference type="EMBL" id="CAB4256847.1"/>
    </source>
</evidence>
<evidence type="ECO:0000256" key="16">
    <source>
        <dbReference type="SAM" id="MobiDB-lite"/>
    </source>
</evidence>
<evidence type="ECO:0000256" key="3">
    <source>
        <dbReference type="ARBA" id="ARBA00004128"/>
    </source>
</evidence>
<keyword evidence="22" id="KW-1185">Reference proteome</keyword>
<keyword evidence="7 17" id="KW-0812">Transmembrane</keyword>
<feature type="transmembrane region" description="Helical" evidence="17">
    <location>
        <begin position="398"/>
        <end position="417"/>
    </location>
</feature>
<evidence type="ECO:0000256" key="15">
    <source>
        <dbReference type="RuleBase" id="RU361240"/>
    </source>
</evidence>
<accession>A0A8H2ZJS8</accession>
<keyword evidence="13 17" id="KW-0472">Membrane</keyword>
<feature type="domain" description="Vacuolar membrane protease C-terminal" evidence="19">
    <location>
        <begin position="712"/>
        <end position="958"/>
    </location>
</feature>
<sequence length="966" mass="108983">MFKGIASACSACFRYRKTNVTTMLLVTYAVVVVLYLNNNLLRKNELLPTDNESVRLLESAWSDLQNITYKPHPYTSHANDVVHDYLLHRVKEMVSNTTFCEISDDYESHRSILFSQKDVFNASSQKSSVIYFESSNILVKIQGKNDKSTAEGLLLSAHFDSVPTANGATDDGKGVVSILALLDYYSKHQPERTIIINLNNNEEFGLLGAHSFFDHPWAKLTKYFINLEGTGTGEGNSILFRTTNVLTANLYKSAVKMLPFGNSIFQQGFNQRLIHSETDYKVYEANGLLGWDIAFYKPRSLYHTARDNIQSTSRSALWNMLSTTWQLSNHVSNIHTIKENDNSKDPAIFFDIYRTIFFAFSAKWLFVVNILLLIIFPLLSLSLNVLARKRNMLVSAPIFSWLEFPIIVSFSIFLLIVMEKDVIKKNPYIVSHSFIGLLLFFVVQYNFVNLILAQVLKLITKKNVLKDIIFIELMILSWFFLLGSTVMLKLTNFKSTGVYPITGVFISISFTVLIHGILLLFSPRKNNGHNFLKTIPNASTNESANSNDGGYGTREESNIQATSPDNEDCILEHESVSNIDERAPLLSVSNDTNDDDNIDSIQDHIVIVPDESGIAKHYEWLLQFLILVPITFIFFQAVVDCLSGLNQTVQESDDSFNLVYSGIIWCSVILSLLVLPFMSKIGGRVTALLFGVCLVSAIYFTTIESFDWGTPLKVRFSQNINGTVEITGRIDMVKELIFDLPSYKRENFANIKGGVTCSYGDIGVCYYKGMLPTVLPYKDNISNNRSEILSVDIVDNDRLSPDRSKYAPINADIRINVPNNRACVISFNSTNSPSAVSAVRKITVFNEYSNATDSGKKLTYKSKNDINELQLHKLNFTSGSYVIGIQWFPRLLWDKQFKTSHASNSEDSLGLNIKCFWGDYESDTLVGGSRTHMIPAYEELLDYAPLKYTITNKEKGLVVADQYIEL</sequence>
<dbReference type="Pfam" id="PF04389">
    <property type="entry name" value="Peptidase_M28"/>
    <property type="match status" value="1"/>
</dbReference>
<keyword evidence="5" id="KW-0926">Vacuole</keyword>
<feature type="domain" description="Peptidase M28" evidence="18">
    <location>
        <begin position="136"/>
        <end position="326"/>
    </location>
</feature>
<evidence type="ECO:0000256" key="4">
    <source>
        <dbReference type="ARBA" id="ARBA00010918"/>
    </source>
</evidence>
<name>A0A8H2ZJS8_9SACH</name>
<keyword evidence="9 15" id="KW-0378">Hydrolase</keyword>
<dbReference type="InterPro" id="IPR007484">
    <property type="entry name" value="Peptidase_M28"/>
</dbReference>
<dbReference type="InterPro" id="IPR045175">
    <property type="entry name" value="M28_fam"/>
</dbReference>
<proteinExistence type="inferred from homology"/>
<dbReference type="OrthoDB" id="76293at2759"/>
<feature type="transmembrane region" description="Helical" evidence="17">
    <location>
        <begin position="429"/>
        <end position="452"/>
    </location>
</feature>
<evidence type="ECO:0000256" key="11">
    <source>
        <dbReference type="ARBA" id="ARBA00022989"/>
    </source>
</evidence>
<dbReference type="Proteomes" id="UP000644660">
    <property type="component" value="Unassembled WGS sequence"/>
</dbReference>
<evidence type="ECO:0000256" key="1">
    <source>
        <dbReference type="ARBA" id="ARBA00001947"/>
    </source>
</evidence>
<dbReference type="EMBL" id="CAEFZW010000012">
    <property type="protein sequence ID" value="CAB4256847.1"/>
    <property type="molecule type" value="Genomic_DNA"/>
</dbReference>
<reference evidence="21 22" key="1">
    <citation type="submission" date="2020-05" db="EMBL/GenBank/DDBJ databases">
        <authorList>
            <person name="Casaregola S."/>
            <person name="Devillers H."/>
            <person name="Grondin C."/>
        </authorList>
    </citation>
    <scope>NUCLEOTIDE SEQUENCE [LARGE SCALE GENOMIC DNA]</scope>
    <source>
        <strain evidence="21 22">CLIB 1767</strain>
    </source>
</reference>
<feature type="domain" description="Vacuolar membrane protease transmembrane" evidence="20">
    <location>
        <begin position="404"/>
        <end position="681"/>
    </location>
</feature>
<feature type="transmembrane region" description="Helical" evidence="17">
    <location>
        <begin position="658"/>
        <end position="678"/>
    </location>
</feature>
<feature type="region of interest" description="Disordered" evidence="16">
    <location>
        <begin position="542"/>
        <end position="563"/>
    </location>
</feature>
<evidence type="ECO:0000256" key="17">
    <source>
        <dbReference type="SAM" id="Phobius"/>
    </source>
</evidence>
<evidence type="ECO:0000313" key="22">
    <source>
        <dbReference type="Proteomes" id="UP000644660"/>
    </source>
</evidence>
<dbReference type="Pfam" id="PF22251">
    <property type="entry name" value="PFF1_TM"/>
    <property type="match status" value="1"/>
</dbReference>
<dbReference type="PANTHER" id="PTHR12147:SF58">
    <property type="entry name" value="VACUOLAR MEMBRANE PROTEASE"/>
    <property type="match status" value="1"/>
</dbReference>
<comment type="caution">
    <text evidence="21">The sequence shown here is derived from an EMBL/GenBank/DDBJ whole genome shotgun (WGS) entry which is preliminary data.</text>
</comment>
<feature type="transmembrane region" description="Helical" evidence="17">
    <location>
        <begin position="20"/>
        <end position="37"/>
    </location>
</feature>
<dbReference type="InterPro" id="IPR048024">
    <property type="entry name" value="Fxna-like_M28_dom"/>
</dbReference>
<keyword evidence="14" id="KW-0325">Glycoprotein</keyword>
<dbReference type="GO" id="GO:0008235">
    <property type="term" value="F:metalloexopeptidase activity"/>
    <property type="evidence" value="ECO:0007669"/>
    <property type="project" value="InterPro"/>
</dbReference>
<dbReference type="RefSeq" id="XP_041408691.1">
    <property type="nucleotide sequence ID" value="XM_041552757.1"/>
</dbReference>
<dbReference type="InterPro" id="IPR053975">
    <property type="entry name" value="PFF1_C"/>
</dbReference>
<comment type="function">
    <text evidence="2">May be involved in vacuolar sorting and osmoregulation.</text>
</comment>
<dbReference type="GO" id="GO:0006508">
    <property type="term" value="P:proteolysis"/>
    <property type="evidence" value="ECO:0007669"/>
    <property type="project" value="UniProtKB-KW"/>
</dbReference>